<reference evidence="1" key="1">
    <citation type="journal article" date="2012" name="Science">
        <title>Fermentation, hydrogen, and sulfur metabolism in multiple uncultivated bacterial phyla.</title>
        <authorList>
            <person name="Wrighton K.C."/>
            <person name="Thomas B.C."/>
            <person name="Sharon I."/>
            <person name="Miller C.S."/>
            <person name="Castelle C.J."/>
            <person name="VerBerkmoes N.C."/>
            <person name="Wilkins M.J."/>
            <person name="Hettich R.L."/>
            <person name="Lipton M.S."/>
            <person name="Williams K.H."/>
            <person name="Long P.E."/>
            <person name="Banfield J.F."/>
        </authorList>
    </citation>
    <scope>NUCLEOTIDE SEQUENCE [LARGE SCALE GENOMIC DNA]</scope>
</reference>
<comment type="caution">
    <text evidence="1">The sequence shown here is derived from an EMBL/GenBank/DDBJ whole genome shotgun (WGS) entry which is preliminary data.</text>
</comment>
<dbReference type="EMBL" id="AMFJ01000641">
    <property type="protein sequence ID" value="EKE26906.1"/>
    <property type="molecule type" value="Genomic_DNA"/>
</dbReference>
<protein>
    <submittedName>
        <fullName evidence="1">Uncharacterized protein</fullName>
    </submittedName>
</protein>
<accession>K2F700</accession>
<name>K2F700_9BACT</name>
<organism evidence="1">
    <name type="scientific">uncultured bacterium</name>
    <name type="common">gcode 4</name>
    <dbReference type="NCBI Taxonomy" id="1234023"/>
    <lineage>
        <taxon>Bacteria</taxon>
        <taxon>environmental samples</taxon>
    </lineage>
</organism>
<proteinExistence type="predicted"/>
<sequence>MTKDETRIQVKWILENAIKAASEKSRKAIFLREVFVSTDYRILYPEKILKEEDIYVKLG</sequence>
<evidence type="ECO:0000313" key="1">
    <source>
        <dbReference type="EMBL" id="EKE26906.1"/>
    </source>
</evidence>
<dbReference type="AlphaFoldDB" id="K2F700"/>
<gene>
    <name evidence="1" type="ORF">ACD_4C00125G0004</name>
</gene>